<dbReference type="RefSeq" id="WP_146950810.1">
    <property type="nucleotide sequence ID" value="NZ_VOQF01000028.1"/>
</dbReference>
<dbReference type="GO" id="GO:0051607">
    <property type="term" value="P:defense response to virus"/>
    <property type="evidence" value="ECO:0007669"/>
    <property type="project" value="UniProtKB-KW"/>
</dbReference>
<dbReference type="Proteomes" id="UP000321363">
    <property type="component" value="Unassembled WGS sequence"/>
</dbReference>
<dbReference type="PRINTS" id="PR00866">
    <property type="entry name" value="RNADNAPOLMS"/>
</dbReference>
<dbReference type="Pfam" id="PF00078">
    <property type="entry name" value="RVT_1"/>
    <property type="match status" value="1"/>
</dbReference>
<evidence type="ECO:0000313" key="11">
    <source>
        <dbReference type="EMBL" id="TXC79017.1"/>
    </source>
</evidence>
<evidence type="ECO:0000259" key="10">
    <source>
        <dbReference type="PROSITE" id="PS50878"/>
    </source>
</evidence>
<reference evidence="11 12" key="1">
    <citation type="journal article" date="2005" name="Int. J. Syst. Evol. Microbiol.">
        <title>Bacillus litoralis sp. nov., isolated from a tidal flat of the Yellow Sea in Korea.</title>
        <authorList>
            <person name="Yoon J.H."/>
            <person name="Oh T.K."/>
        </authorList>
    </citation>
    <scope>NUCLEOTIDE SEQUENCE [LARGE SCALE GENOMIC DNA]</scope>
    <source>
        <strain evidence="11 12">SW-211</strain>
    </source>
</reference>
<keyword evidence="2 11" id="KW-0808">Transferase</keyword>
<dbReference type="GO" id="GO:0046872">
    <property type="term" value="F:metal ion binding"/>
    <property type="evidence" value="ECO:0007669"/>
    <property type="project" value="UniProtKB-KW"/>
</dbReference>
<accession>A0A5C6V0G0</accession>
<evidence type="ECO:0000256" key="3">
    <source>
        <dbReference type="ARBA" id="ARBA00022695"/>
    </source>
</evidence>
<dbReference type="CDD" id="cd01651">
    <property type="entry name" value="RT_G2_intron"/>
    <property type="match status" value="1"/>
</dbReference>
<keyword evidence="12" id="KW-1185">Reference proteome</keyword>
<dbReference type="NCBIfam" id="TIGR04416">
    <property type="entry name" value="group_II_RT_mat"/>
    <property type="match status" value="1"/>
</dbReference>
<organism evidence="11 12">
    <name type="scientific">Metabacillus litoralis</name>
    <dbReference type="NCBI Taxonomy" id="152268"/>
    <lineage>
        <taxon>Bacteria</taxon>
        <taxon>Bacillati</taxon>
        <taxon>Bacillota</taxon>
        <taxon>Bacilli</taxon>
        <taxon>Bacillales</taxon>
        <taxon>Bacillaceae</taxon>
        <taxon>Metabacillus</taxon>
    </lineage>
</organism>
<protein>
    <recommendedName>
        <fullName evidence="1">RNA-directed DNA polymerase</fullName>
        <ecNumber evidence="1">2.7.7.49</ecNumber>
    </recommendedName>
</protein>
<dbReference type="EMBL" id="VOQF01000028">
    <property type="protein sequence ID" value="TXC79017.1"/>
    <property type="molecule type" value="Genomic_DNA"/>
</dbReference>
<name>A0A5C6V0G0_9BACI</name>
<dbReference type="GO" id="GO:0003964">
    <property type="term" value="F:RNA-directed DNA polymerase activity"/>
    <property type="evidence" value="ECO:0007669"/>
    <property type="project" value="UniProtKB-KW"/>
</dbReference>
<sequence length="419" mass="49298">MLMEQVLSRGNLLNALKRVERNKGSHGVDYMSVKDLRKHILETWESLRASLTKGTYQPSPVRRVEIPKPNGGVRLLGIPTVTDRFIQQAITQILTPIFDPVFSTQSYGFRPNKRGHDAVKQAKRYIEDGYRWVVDIDLEKFFDKVNHDRLMRILSKRIQDRTLLSLIRKYLQSGIMIQGVVTQSEEGTPQGGPLSPLLSNIVLDELDKELEKRGHKFVRYADDCNIYVKTRRAGQRVMESITSFIESTLKLKVNREKSDVDRPWKRKFLGFSFTFHKKPKVRVAKESIQRIKKRIRELTSRSKPIPMKTRIERLNQYLTGWCGYFALADTPTIFKESDQWIRRRLRMCQWKEWKKLKTKVRKLMGLGIPKEKAYEWGNSRKKYWRVAKSPILQRTLSNSYWSLKGLKSLYSRYSQLRQT</sequence>
<gene>
    <name evidence="11" type="primary">ltrA</name>
    <name evidence="11" type="ORF">FS935_22250</name>
</gene>
<evidence type="ECO:0000256" key="5">
    <source>
        <dbReference type="ARBA" id="ARBA00022842"/>
    </source>
</evidence>
<dbReference type="InterPro" id="IPR030931">
    <property type="entry name" value="Group_II_RT_mat"/>
</dbReference>
<evidence type="ECO:0000256" key="8">
    <source>
        <dbReference type="ARBA" id="ARBA00034120"/>
    </source>
</evidence>
<dbReference type="InterPro" id="IPR043502">
    <property type="entry name" value="DNA/RNA_pol_sf"/>
</dbReference>
<evidence type="ECO:0000256" key="1">
    <source>
        <dbReference type="ARBA" id="ARBA00012493"/>
    </source>
</evidence>
<dbReference type="Pfam" id="PF08388">
    <property type="entry name" value="GIIM"/>
    <property type="match status" value="1"/>
</dbReference>
<dbReference type="InterPro" id="IPR000477">
    <property type="entry name" value="RT_dom"/>
</dbReference>
<proteinExistence type="inferred from homology"/>
<dbReference type="GO" id="GO:0003723">
    <property type="term" value="F:RNA binding"/>
    <property type="evidence" value="ECO:0007669"/>
    <property type="project" value="InterPro"/>
</dbReference>
<dbReference type="SUPFAM" id="SSF56672">
    <property type="entry name" value="DNA/RNA polymerases"/>
    <property type="match status" value="1"/>
</dbReference>
<evidence type="ECO:0000256" key="7">
    <source>
        <dbReference type="ARBA" id="ARBA00023118"/>
    </source>
</evidence>
<keyword evidence="3 11" id="KW-0548">Nucleotidyltransferase</keyword>
<evidence type="ECO:0000256" key="4">
    <source>
        <dbReference type="ARBA" id="ARBA00022723"/>
    </source>
</evidence>
<dbReference type="InterPro" id="IPR051083">
    <property type="entry name" value="GrpII_Intron_Splice-Mob/Def"/>
</dbReference>
<evidence type="ECO:0000256" key="6">
    <source>
        <dbReference type="ARBA" id="ARBA00022918"/>
    </source>
</evidence>
<dbReference type="EC" id="2.7.7.49" evidence="1"/>
<dbReference type="OrthoDB" id="9793236at2"/>
<keyword evidence="4" id="KW-0479">Metal-binding</keyword>
<evidence type="ECO:0000256" key="9">
    <source>
        <dbReference type="ARBA" id="ARBA00048173"/>
    </source>
</evidence>
<comment type="catalytic activity">
    <reaction evidence="9">
        <text>DNA(n) + a 2'-deoxyribonucleoside 5'-triphosphate = DNA(n+1) + diphosphate</text>
        <dbReference type="Rhea" id="RHEA:22508"/>
        <dbReference type="Rhea" id="RHEA-COMP:17339"/>
        <dbReference type="Rhea" id="RHEA-COMP:17340"/>
        <dbReference type="ChEBI" id="CHEBI:33019"/>
        <dbReference type="ChEBI" id="CHEBI:61560"/>
        <dbReference type="ChEBI" id="CHEBI:173112"/>
        <dbReference type="EC" id="2.7.7.49"/>
    </reaction>
</comment>
<comment type="caution">
    <text evidence="11">The sequence shown here is derived from an EMBL/GenBank/DDBJ whole genome shotgun (WGS) entry which is preliminary data.</text>
</comment>
<keyword evidence="5" id="KW-0460">Magnesium</keyword>
<keyword evidence="7" id="KW-0051">Antiviral defense</keyword>
<dbReference type="PANTHER" id="PTHR34047:SF8">
    <property type="entry name" value="PROTEIN YKFC"/>
    <property type="match status" value="1"/>
</dbReference>
<evidence type="ECO:0000256" key="2">
    <source>
        <dbReference type="ARBA" id="ARBA00022679"/>
    </source>
</evidence>
<dbReference type="PANTHER" id="PTHR34047">
    <property type="entry name" value="NUCLEAR INTRON MATURASE 1, MITOCHONDRIAL-RELATED"/>
    <property type="match status" value="1"/>
</dbReference>
<keyword evidence="6 11" id="KW-0695">RNA-directed DNA polymerase</keyword>
<dbReference type="AlphaFoldDB" id="A0A5C6V0G0"/>
<dbReference type="PROSITE" id="PS50878">
    <property type="entry name" value="RT_POL"/>
    <property type="match status" value="1"/>
</dbReference>
<feature type="domain" description="Reverse transcriptase" evidence="10">
    <location>
        <begin position="47"/>
        <end position="273"/>
    </location>
</feature>
<comment type="similarity">
    <text evidence="8">Belongs to the bacterial reverse transcriptase family.</text>
</comment>
<dbReference type="InterPro" id="IPR000123">
    <property type="entry name" value="Reverse_transcriptase_msDNA"/>
</dbReference>
<dbReference type="InterPro" id="IPR013597">
    <property type="entry name" value="Mat_intron_G2"/>
</dbReference>
<evidence type="ECO:0000313" key="12">
    <source>
        <dbReference type="Proteomes" id="UP000321363"/>
    </source>
</evidence>